<dbReference type="RefSeq" id="XP_049317751.1">
    <property type="nucleotide sequence ID" value="XM_049461794.1"/>
</dbReference>
<name>A0ABM3K8C9_BACDO</name>
<dbReference type="InterPro" id="IPR003034">
    <property type="entry name" value="SAP_dom"/>
</dbReference>
<feature type="compositionally biased region" description="Polar residues" evidence="1">
    <location>
        <begin position="436"/>
        <end position="456"/>
    </location>
</feature>
<feature type="compositionally biased region" description="Gly residues" evidence="1">
    <location>
        <begin position="1"/>
        <end position="12"/>
    </location>
</feature>
<dbReference type="Proteomes" id="UP001652620">
    <property type="component" value="Unplaced"/>
</dbReference>
<evidence type="ECO:0000313" key="4">
    <source>
        <dbReference type="RefSeq" id="XP_049317751.1"/>
    </source>
</evidence>
<feature type="compositionally biased region" description="Gly residues" evidence="1">
    <location>
        <begin position="421"/>
        <end position="430"/>
    </location>
</feature>
<feature type="region of interest" description="Disordered" evidence="1">
    <location>
        <begin position="512"/>
        <end position="554"/>
    </location>
</feature>
<keyword evidence="3" id="KW-1185">Reference proteome</keyword>
<dbReference type="GeneID" id="125780147"/>
<gene>
    <name evidence="4" type="primary">LOC125780147</name>
</gene>
<protein>
    <submittedName>
        <fullName evidence="4">Keratin, type II cytoskeletal 1-like</fullName>
    </submittedName>
</protein>
<reference evidence="4" key="1">
    <citation type="submission" date="2025-08" db="UniProtKB">
        <authorList>
            <consortium name="RefSeq"/>
        </authorList>
    </citation>
    <scope>IDENTIFICATION</scope>
    <source>
        <tissue evidence="4">Adult</tissue>
    </source>
</reference>
<dbReference type="PROSITE" id="PS50800">
    <property type="entry name" value="SAP"/>
    <property type="match status" value="1"/>
</dbReference>
<sequence>MNNGGFGDGGSEGSSFPKNNNSGGNGFDNCPQPSSDRSRSTKVSPFKLLTGLDMRVEKQIDLNEYIENEVIKELETERDQCIVIMDRQAVLTLNIRELQQALCELNISTTGRKADLPKRLLLHHGHETQEDDEIADSVSSYDDVPNANFTAAVAPIGRSVFTFNDIQESLTQFSGDDNIDIQQWINDFEENTLVVGWNSVQKFIYSKQLLKGAGKLFIRSQRGLVSWESLKEELISEFGKKVSSSEVHSQLRSRDDKRTLYGAGAEEFSTYGSVVAELEVDGLKFLQKFHITSETAIPYSVFIGTSVLDKVNINIKPEGAEFIERSNVEQEVEENRKEKRIELLKEFQELCLSAGEYSNDVVIQELINSYKSNERALADLLGQLVRGKNNSSPGYSRGRLGGSCGDGGRINNYGGPSMGPNGSGGGGGLDSWGVNAPNNWNQGGSSGSENMMSLTQRGGGMKMNNGGDGGMPQAGGMNDGYGGMQQSNNYIGMSGGNPCGYGGMSSNRGMNNGGFGDGGSEGSSFPKNNNSGGNGFDNCPQPSSDRSRSTKVSPFKLLTGLDMRVEKQIDLNEYIENEVIKELETERDQ</sequence>
<accession>A0ABM3K8C9</accession>
<feature type="compositionally biased region" description="Gly residues" evidence="1">
    <location>
        <begin position="512"/>
        <end position="521"/>
    </location>
</feature>
<feature type="region of interest" description="Disordered" evidence="1">
    <location>
        <begin position="413"/>
        <end position="481"/>
    </location>
</feature>
<feature type="non-terminal residue" evidence="4">
    <location>
        <position position="589"/>
    </location>
</feature>
<organism evidence="3 4">
    <name type="scientific">Bactrocera dorsalis</name>
    <name type="common">Oriental fruit fly</name>
    <name type="synonym">Dacus dorsalis</name>
    <dbReference type="NCBI Taxonomy" id="27457"/>
    <lineage>
        <taxon>Eukaryota</taxon>
        <taxon>Metazoa</taxon>
        <taxon>Ecdysozoa</taxon>
        <taxon>Arthropoda</taxon>
        <taxon>Hexapoda</taxon>
        <taxon>Insecta</taxon>
        <taxon>Pterygota</taxon>
        <taxon>Neoptera</taxon>
        <taxon>Endopterygota</taxon>
        <taxon>Diptera</taxon>
        <taxon>Brachycera</taxon>
        <taxon>Muscomorpha</taxon>
        <taxon>Tephritoidea</taxon>
        <taxon>Tephritidae</taxon>
        <taxon>Bactrocera</taxon>
        <taxon>Bactrocera</taxon>
    </lineage>
</organism>
<evidence type="ECO:0000313" key="3">
    <source>
        <dbReference type="Proteomes" id="UP001652620"/>
    </source>
</evidence>
<feature type="compositionally biased region" description="Gly residues" evidence="1">
    <location>
        <begin position="457"/>
        <end position="481"/>
    </location>
</feature>
<proteinExistence type="predicted"/>
<feature type="region of interest" description="Disordered" evidence="1">
    <location>
        <begin position="1"/>
        <end position="42"/>
    </location>
</feature>
<feature type="domain" description="SAP" evidence="2">
    <location>
        <begin position="90"/>
        <end position="124"/>
    </location>
</feature>
<evidence type="ECO:0000256" key="1">
    <source>
        <dbReference type="SAM" id="MobiDB-lite"/>
    </source>
</evidence>
<evidence type="ECO:0000259" key="2">
    <source>
        <dbReference type="PROSITE" id="PS50800"/>
    </source>
</evidence>